<evidence type="ECO:0000313" key="3">
    <source>
        <dbReference type="Proteomes" id="UP000190061"/>
    </source>
</evidence>
<evidence type="ECO:0000313" key="2">
    <source>
        <dbReference type="EMBL" id="SKA28013.1"/>
    </source>
</evidence>
<dbReference type="Pfam" id="PF05974">
    <property type="entry name" value="DUF892"/>
    <property type="match status" value="1"/>
</dbReference>
<dbReference type="EMBL" id="FUXP01000020">
    <property type="protein sequence ID" value="SKA28013.1"/>
    <property type="molecule type" value="Genomic_DNA"/>
</dbReference>
<dbReference type="AlphaFoldDB" id="A0A1T4SIM9"/>
<dbReference type="CDD" id="cd00657">
    <property type="entry name" value="Ferritin_like"/>
    <property type="match status" value="1"/>
</dbReference>
<dbReference type="InterPro" id="IPR012347">
    <property type="entry name" value="Ferritin-like"/>
</dbReference>
<gene>
    <name evidence="2" type="ORF">SAMN02745674_02891</name>
</gene>
<accession>A0A1T4SIM9</accession>
<sequence length="170" mass="19181">MSKTPTERIIQWLRDAHTMETEAETMLKAMSSRIEHYPDLKQRIDRHIEETRGQAQRIEARLKALDSSPSAAKDMMANVMAAMHAGGNAMMSDEVVKGLGISYAFEHMEIASYRNLMFAAEAAGDTATVQLCRDILPEEEAMAAWLLEHQQSLMHQFLARDQAEDTTAKR</sequence>
<feature type="coiled-coil region" evidence="1">
    <location>
        <begin position="41"/>
        <end position="68"/>
    </location>
</feature>
<organism evidence="2 3">
    <name type="scientific">Lysobacter spongiicola DSM 21749</name>
    <dbReference type="NCBI Taxonomy" id="1122188"/>
    <lineage>
        <taxon>Bacteria</taxon>
        <taxon>Pseudomonadati</taxon>
        <taxon>Pseudomonadota</taxon>
        <taxon>Gammaproteobacteria</taxon>
        <taxon>Lysobacterales</taxon>
        <taxon>Lysobacteraceae</taxon>
        <taxon>Novilysobacter</taxon>
    </lineage>
</organism>
<dbReference type="OrthoDB" id="7273732at2"/>
<proteinExistence type="predicted"/>
<dbReference type="Proteomes" id="UP000190061">
    <property type="component" value="Unassembled WGS sequence"/>
</dbReference>
<keyword evidence="1" id="KW-0175">Coiled coil</keyword>
<name>A0A1T4SIM9_9GAMM</name>
<reference evidence="2 3" key="1">
    <citation type="submission" date="2017-02" db="EMBL/GenBank/DDBJ databases">
        <authorList>
            <person name="Peterson S.W."/>
        </authorList>
    </citation>
    <scope>NUCLEOTIDE SEQUENCE [LARGE SCALE GENOMIC DNA]</scope>
    <source>
        <strain evidence="2 3">DSM 21749</strain>
    </source>
</reference>
<dbReference type="RefSeq" id="WP_078759409.1">
    <property type="nucleotide sequence ID" value="NZ_FUXP01000020.1"/>
</dbReference>
<evidence type="ECO:0000256" key="1">
    <source>
        <dbReference type="SAM" id="Coils"/>
    </source>
</evidence>
<keyword evidence="3" id="KW-1185">Reference proteome</keyword>
<protein>
    <submittedName>
        <fullName evidence="2">Ferritin-like metal-binding protein YciE</fullName>
    </submittedName>
</protein>
<dbReference type="STRING" id="1122188.SAMN02745674_02891"/>
<dbReference type="InterPro" id="IPR009078">
    <property type="entry name" value="Ferritin-like_SF"/>
</dbReference>
<dbReference type="InterPro" id="IPR010287">
    <property type="entry name" value="DUF892_YciF-like"/>
</dbReference>
<dbReference type="SUPFAM" id="SSF47240">
    <property type="entry name" value="Ferritin-like"/>
    <property type="match status" value="1"/>
</dbReference>
<dbReference type="Gene3D" id="1.20.1260.10">
    <property type="match status" value="1"/>
</dbReference>